<dbReference type="EMBL" id="BLAY01000193">
    <property type="protein sequence ID" value="GET42996.1"/>
    <property type="molecule type" value="Genomic_DNA"/>
</dbReference>
<proteinExistence type="predicted"/>
<organism evidence="1 2">
    <name type="scientific">Microseira wollei NIES-4236</name>
    <dbReference type="NCBI Taxonomy" id="2530354"/>
    <lineage>
        <taxon>Bacteria</taxon>
        <taxon>Bacillati</taxon>
        <taxon>Cyanobacteriota</taxon>
        <taxon>Cyanophyceae</taxon>
        <taxon>Oscillatoriophycideae</taxon>
        <taxon>Aerosakkonematales</taxon>
        <taxon>Aerosakkonemataceae</taxon>
        <taxon>Microseira</taxon>
    </lineage>
</organism>
<evidence type="ECO:0000313" key="1">
    <source>
        <dbReference type="EMBL" id="GET42996.1"/>
    </source>
</evidence>
<dbReference type="RefSeq" id="WP_226591342.1">
    <property type="nucleotide sequence ID" value="NZ_BLAY01000193.1"/>
</dbReference>
<accession>A0AAV3XMT3</accession>
<keyword evidence="2" id="KW-1185">Reference proteome</keyword>
<protein>
    <submittedName>
        <fullName evidence="1">Uncharacterized protein</fullName>
    </submittedName>
</protein>
<comment type="caution">
    <text evidence="1">The sequence shown here is derived from an EMBL/GenBank/DDBJ whole genome shotgun (WGS) entry which is preliminary data.</text>
</comment>
<name>A0AAV3XMT3_9CYAN</name>
<gene>
    <name evidence="1" type="ORF">MiSe_78160</name>
</gene>
<dbReference type="Proteomes" id="UP001050975">
    <property type="component" value="Unassembled WGS sequence"/>
</dbReference>
<sequence length="540" mass="61763">MINNFFSPIRITNRELRSGELRRYATGGVVGFIRNPVSTGVRRIDVDQSETENTNITPNQVQNVLNRFIDPIKKFFGFPKSAIVRLVRRSFTQIWGTIVQLGVQLWTFDWHQTDQQLRDRIKANNQLILNAAAGALGTTLGWGAVRLVQMGVSKIAGNVGSQGRDRSIDIRVPIISGRVAAALAEEGNEEVRGQLQALLLQIRQAQTANMFYGFMLHSRTMEWFGMRSITQQSGTNDSFAQRWERKVESLPQWLQQPVENFTENFVEAIIEAGFVWASAADDQYALARGAVQDAKCPERTIVLQPDNRLDRDKYIVSGSPEFVIEETQGIINTQQLIGKRDLGYWVGEKLEDSLKKSYLFRQLKIRWNTVKKPPLVEQNGSAGRWSECNIPLVELNLSCEQIKAAADEFMHGAPDGNWIMQYKCYEREQFLGNLVVKGINESECERRVRKLKTFMPVSIELRKPSLTKVAATSPTFRSELARFYPIECSMTVRRNSIDDAERMQRRARVNLANPEDRYFEKTIKVELWPDQTPNNFTTFR</sequence>
<reference evidence="1" key="1">
    <citation type="submission" date="2019-10" db="EMBL/GenBank/DDBJ databases">
        <title>Draft genome sequece of Microseira wollei NIES-4236.</title>
        <authorList>
            <person name="Yamaguchi H."/>
            <person name="Suzuki S."/>
            <person name="Kawachi M."/>
        </authorList>
    </citation>
    <scope>NUCLEOTIDE SEQUENCE</scope>
    <source>
        <strain evidence="1">NIES-4236</strain>
    </source>
</reference>
<dbReference type="AlphaFoldDB" id="A0AAV3XMT3"/>
<evidence type="ECO:0000313" key="2">
    <source>
        <dbReference type="Proteomes" id="UP001050975"/>
    </source>
</evidence>